<sequence length="111" mass="11961">MDAQSGGQAAQGDAFDIGCFHSLYPEDRSRYAAVLYGACRPGALLHLRCFSDRNQPGFGGPGTKGISGAELTEAFGSGWDIEDLTAAADDAFVPERHTVQFWYATMVRRPS</sequence>
<accession>A0A6G9YHY2</accession>
<gene>
    <name evidence="1" type="ORF">F5544_25020</name>
</gene>
<evidence type="ECO:0000313" key="2">
    <source>
        <dbReference type="Proteomes" id="UP000503540"/>
    </source>
</evidence>
<proteinExistence type="predicted"/>
<dbReference type="AlphaFoldDB" id="A0A6G9YHY2"/>
<evidence type="ECO:0000313" key="1">
    <source>
        <dbReference type="EMBL" id="QIS12859.1"/>
    </source>
</evidence>
<dbReference type="KEGG" id="nah:F5544_25020"/>
<name>A0A6G9YHY2_9NOCA</name>
<dbReference type="SUPFAM" id="SSF53335">
    <property type="entry name" value="S-adenosyl-L-methionine-dependent methyltransferases"/>
    <property type="match status" value="1"/>
</dbReference>
<keyword evidence="2" id="KW-1185">Reference proteome</keyword>
<protein>
    <recommendedName>
        <fullName evidence="3">SAM-dependent methyltransferase</fullName>
    </recommendedName>
</protein>
<dbReference type="RefSeq" id="WP_167475479.1">
    <property type="nucleotide sequence ID" value="NZ_CP046172.1"/>
</dbReference>
<dbReference type="Gene3D" id="3.40.50.150">
    <property type="entry name" value="Vaccinia Virus protein VP39"/>
    <property type="match status" value="1"/>
</dbReference>
<organism evidence="1 2">
    <name type="scientific">Nocardia arthritidis</name>
    <dbReference type="NCBI Taxonomy" id="228602"/>
    <lineage>
        <taxon>Bacteria</taxon>
        <taxon>Bacillati</taxon>
        <taxon>Actinomycetota</taxon>
        <taxon>Actinomycetes</taxon>
        <taxon>Mycobacteriales</taxon>
        <taxon>Nocardiaceae</taxon>
        <taxon>Nocardia</taxon>
    </lineage>
</organism>
<dbReference type="InterPro" id="IPR029063">
    <property type="entry name" value="SAM-dependent_MTases_sf"/>
</dbReference>
<dbReference type="Proteomes" id="UP000503540">
    <property type="component" value="Chromosome"/>
</dbReference>
<reference evidence="1 2" key="1">
    <citation type="journal article" date="2019" name="ACS Chem. Biol.">
        <title>Identification and Mobilization of a Cryptic Antibiotic Biosynthesis Gene Locus from a Human-Pathogenic Nocardia Isolate.</title>
        <authorList>
            <person name="Herisse M."/>
            <person name="Ishida K."/>
            <person name="Porter J.L."/>
            <person name="Howden B."/>
            <person name="Hertweck C."/>
            <person name="Stinear T.P."/>
            <person name="Pidot S.J."/>
        </authorList>
    </citation>
    <scope>NUCLEOTIDE SEQUENCE [LARGE SCALE GENOMIC DNA]</scope>
    <source>
        <strain evidence="1 2">AUSMDU00012717</strain>
    </source>
</reference>
<dbReference type="EMBL" id="CP046172">
    <property type="protein sequence ID" value="QIS12859.1"/>
    <property type="molecule type" value="Genomic_DNA"/>
</dbReference>
<evidence type="ECO:0008006" key="3">
    <source>
        <dbReference type="Google" id="ProtNLM"/>
    </source>
</evidence>